<dbReference type="AlphaFoldDB" id="A0A495A9X9"/>
<gene>
    <name evidence="2" type="ORF">C1C97_000565</name>
</gene>
<comment type="caution">
    <text evidence="2">The sequence shown here is derived from an EMBL/GenBank/DDBJ whole genome shotgun (WGS) entry which is preliminary data.</text>
</comment>
<dbReference type="RefSeq" id="WP_121029576.1">
    <property type="nucleotide sequence ID" value="NZ_PNJG02000001.1"/>
</dbReference>
<feature type="compositionally biased region" description="Basic and acidic residues" evidence="1">
    <location>
        <begin position="61"/>
        <end position="80"/>
    </location>
</feature>
<reference evidence="2 3" key="1">
    <citation type="submission" date="2018-10" db="EMBL/GenBank/DDBJ databases">
        <title>Kocuria tytouropygialis sp. nov., isolated from the uropygial gland of an American barn owl (Tyto furcata).</title>
        <authorList>
            <person name="Braun M.S."/>
            <person name="Wang E."/>
            <person name="Zimmermann S."/>
            <person name="Wagner H."/>
            <person name="Wink M."/>
        </authorList>
    </citation>
    <scope>NUCLEOTIDE SEQUENCE [LARGE SCALE GENOMIC DNA]</scope>
    <source>
        <strain evidence="2 3">442</strain>
    </source>
</reference>
<keyword evidence="3" id="KW-1185">Reference proteome</keyword>
<dbReference type="Proteomes" id="UP000249516">
    <property type="component" value="Unassembled WGS sequence"/>
</dbReference>
<proteinExistence type="predicted"/>
<evidence type="ECO:0000313" key="2">
    <source>
        <dbReference type="EMBL" id="RKQ36214.1"/>
    </source>
</evidence>
<evidence type="ECO:0000313" key="3">
    <source>
        <dbReference type="Proteomes" id="UP000249516"/>
    </source>
</evidence>
<sequence length="148" mass="15888">MTTGHQGNGMLHHDEGHDEAHSNPSADLATNWAKFKDELKATLDQANANLAASLGQAAADMNRERTEQAEAHEDKTKHTTEGTPGIVGHLPVVIAMRAFDTHEDLGTIQVPISTHTPRPVGAIPFGTETTHADVRRAVTEHLGLNPRG</sequence>
<name>A0A495A9X9_9MICC</name>
<feature type="region of interest" description="Disordered" evidence="1">
    <location>
        <begin position="1"/>
        <end position="25"/>
    </location>
</feature>
<accession>A0A495A9X9</accession>
<feature type="region of interest" description="Disordered" evidence="1">
    <location>
        <begin position="57"/>
        <end position="86"/>
    </location>
</feature>
<feature type="compositionally biased region" description="Basic and acidic residues" evidence="1">
    <location>
        <begin position="11"/>
        <end position="21"/>
    </location>
</feature>
<protein>
    <submittedName>
        <fullName evidence="2">Uncharacterized protein</fullName>
    </submittedName>
</protein>
<dbReference type="EMBL" id="PNJG02000001">
    <property type="protein sequence ID" value="RKQ36214.1"/>
    <property type="molecule type" value="Genomic_DNA"/>
</dbReference>
<organism evidence="2 3">
    <name type="scientific">Kocuria tytonis</name>
    <dbReference type="NCBI Taxonomy" id="2054280"/>
    <lineage>
        <taxon>Bacteria</taxon>
        <taxon>Bacillati</taxon>
        <taxon>Actinomycetota</taxon>
        <taxon>Actinomycetes</taxon>
        <taxon>Micrococcales</taxon>
        <taxon>Micrococcaceae</taxon>
        <taxon>Kocuria</taxon>
    </lineage>
</organism>
<evidence type="ECO:0000256" key="1">
    <source>
        <dbReference type="SAM" id="MobiDB-lite"/>
    </source>
</evidence>